<feature type="domain" description="Cyclin C-terminal" evidence="1">
    <location>
        <begin position="1"/>
        <end position="72"/>
    </location>
</feature>
<dbReference type="Pfam" id="PF02984">
    <property type="entry name" value="Cyclin_C"/>
    <property type="match status" value="1"/>
</dbReference>
<protein>
    <recommendedName>
        <fullName evidence="1">Cyclin C-terminal domain-containing protein</fullName>
    </recommendedName>
</protein>
<sequence>MHFLCHISKADNYELKACTIGKYLLEVGTLEWQLLATPPLSMAATAIWLARLILGNDTWTATLAHYPSYVESPSIPITNPIPNYVPKPIKHPPFKSRHQHHMNTMGPVAMTMPTAPSAPLPPFPPLPSLVQPSPEKNAVSIVSNIPTWFLTACHVLDFLTMEHPRARHPVIHPNVHNWNDMMVKVVIDEDLTLQHMESFGGVAQEVEGGIVVCSALAFDVGIERQRLKPLQLAVFCKDWGAGTIFHDVLQETIEDLPPYLC</sequence>
<keyword evidence="3" id="KW-1185">Reference proteome</keyword>
<dbReference type="InParanoid" id="A0A0D0D6E7"/>
<evidence type="ECO:0000313" key="2">
    <source>
        <dbReference type="EMBL" id="KIK84223.1"/>
    </source>
</evidence>
<dbReference type="STRING" id="930991.A0A0D0D6E7"/>
<evidence type="ECO:0000313" key="3">
    <source>
        <dbReference type="Proteomes" id="UP000054538"/>
    </source>
</evidence>
<gene>
    <name evidence="2" type="ORF">PAXRUDRAFT_27490</name>
</gene>
<reference evidence="2 3" key="1">
    <citation type="submission" date="2014-04" db="EMBL/GenBank/DDBJ databases">
        <authorList>
            <consortium name="DOE Joint Genome Institute"/>
            <person name="Kuo A."/>
            <person name="Kohler A."/>
            <person name="Jargeat P."/>
            <person name="Nagy L.G."/>
            <person name="Floudas D."/>
            <person name="Copeland A."/>
            <person name="Barry K.W."/>
            <person name="Cichocki N."/>
            <person name="Veneault-Fourrey C."/>
            <person name="LaButti K."/>
            <person name="Lindquist E.A."/>
            <person name="Lipzen A."/>
            <person name="Lundell T."/>
            <person name="Morin E."/>
            <person name="Murat C."/>
            <person name="Sun H."/>
            <person name="Tunlid A."/>
            <person name="Henrissat B."/>
            <person name="Grigoriev I.V."/>
            <person name="Hibbett D.S."/>
            <person name="Martin F."/>
            <person name="Nordberg H.P."/>
            <person name="Cantor M.N."/>
            <person name="Hua S.X."/>
        </authorList>
    </citation>
    <scope>NUCLEOTIDE SEQUENCE [LARGE SCALE GENOMIC DNA]</scope>
    <source>
        <strain evidence="2 3">Ve08.2h10</strain>
    </source>
</reference>
<proteinExistence type="predicted"/>
<name>A0A0D0D6E7_9AGAM</name>
<dbReference type="InterPro" id="IPR036915">
    <property type="entry name" value="Cyclin-like_sf"/>
</dbReference>
<dbReference type="OrthoDB" id="5590282at2759"/>
<dbReference type="Gene3D" id="1.10.472.10">
    <property type="entry name" value="Cyclin-like"/>
    <property type="match status" value="1"/>
</dbReference>
<reference evidence="3" key="2">
    <citation type="submission" date="2015-01" db="EMBL/GenBank/DDBJ databases">
        <title>Evolutionary Origins and Diversification of the Mycorrhizal Mutualists.</title>
        <authorList>
            <consortium name="DOE Joint Genome Institute"/>
            <consortium name="Mycorrhizal Genomics Consortium"/>
            <person name="Kohler A."/>
            <person name="Kuo A."/>
            <person name="Nagy L.G."/>
            <person name="Floudas D."/>
            <person name="Copeland A."/>
            <person name="Barry K.W."/>
            <person name="Cichocki N."/>
            <person name="Veneault-Fourrey C."/>
            <person name="LaButti K."/>
            <person name="Lindquist E.A."/>
            <person name="Lipzen A."/>
            <person name="Lundell T."/>
            <person name="Morin E."/>
            <person name="Murat C."/>
            <person name="Riley R."/>
            <person name="Ohm R."/>
            <person name="Sun H."/>
            <person name="Tunlid A."/>
            <person name="Henrissat B."/>
            <person name="Grigoriev I.V."/>
            <person name="Hibbett D.S."/>
            <person name="Martin F."/>
        </authorList>
    </citation>
    <scope>NUCLEOTIDE SEQUENCE [LARGE SCALE GENOMIC DNA]</scope>
    <source>
        <strain evidence="3">Ve08.2h10</strain>
    </source>
</reference>
<organism evidence="2 3">
    <name type="scientific">Paxillus rubicundulus Ve08.2h10</name>
    <dbReference type="NCBI Taxonomy" id="930991"/>
    <lineage>
        <taxon>Eukaryota</taxon>
        <taxon>Fungi</taxon>
        <taxon>Dikarya</taxon>
        <taxon>Basidiomycota</taxon>
        <taxon>Agaricomycotina</taxon>
        <taxon>Agaricomycetes</taxon>
        <taxon>Agaricomycetidae</taxon>
        <taxon>Boletales</taxon>
        <taxon>Paxilineae</taxon>
        <taxon>Paxillaceae</taxon>
        <taxon>Paxillus</taxon>
    </lineage>
</organism>
<dbReference type="SUPFAM" id="SSF47954">
    <property type="entry name" value="Cyclin-like"/>
    <property type="match status" value="1"/>
</dbReference>
<dbReference type="Proteomes" id="UP000054538">
    <property type="component" value="Unassembled WGS sequence"/>
</dbReference>
<dbReference type="AlphaFoldDB" id="A0A0D0D6E7"/>
<dbReference type="InterPro" id="IPR004367">
    <property type="entry name" value="Cyclin_C-dom"/>
</dbReference>
<accession>A0A0D0D6E7</accession>
<dbReference type="EMBL" id="KN825579">
    <property type="protein sequence ID" value="KIK84223.1"/>
    <property type="molecule type" value="Genomic_DNA"/>
</dbReference>
<dbReference type="HOGENOM" id="CLU_1065975_0_0_1"/>
<evidence type="ECO:0000259" key="1">
    <source>
        <dbReference type="Pfam" id="PF02984"/>
    </source>
</evidence>